<evidence type="ECO:0000313" key="3">
    <source>
        <dbReference type="Proteomes" id="UP000183945"/>
    </source>
</evidence>
<dbReference type="OrthoDB" id="882993at2"/>
<evidence type="ECO:0000313" key="2">
    <source>
        <dbReference type="EMBL" id="SHF56066.1"/>
    </source>
</evidence>
<dbReference type="PROSITE" id="PS51257">
    <property type="entry name" value="PROKAR_LIPOPROTEIN"/>
    <property type="match status" value="1"/>
</dbReference>
<evidence type="ECO:0000256" key="1">
    <source>
        <dbReference type="SAM" id="SignalP"/>
    </source>
</evidence>
<keyword evidence="3" id="KW-1185">Reference proteome</keyword>
<proteinExistence type="predicted"/>
<sequence length="157" mass="17874">MKKLGLLFLLSFIVLSCSSDDENEPQEKDMNLDLVLKELPQEWKLVKMTGSFSGSETTGDDMGWQESYIFKSDSTFTKTRLRNGKKLTATGTFVIGTEYKNTTAQKSLKLTFDKESSIIGSCSNEPLEYLYYKNDENLLLSNWWACDGPGLFYKKVE</sequence>
<feature type="chain" id="PRO_5012544766" description="Lipocalin-like domain-containing protein" evidence="1">
    <location>
        <begin position="20"/>
        <end position="157"/>
    </location>
</feature>
<dbReference type="EMBL" id="FQVT01000001">
    <property type="protein sequence ID" value="SHF56066.1"/>
    <property type="molecule type" value="Genomic_DNA"/>
</dbReference>
<name>A0A1M5CN22_SALEC</name>
<reference evidence="3" key="1">
    <citation type="submission" date="2016-11" db="EMBL/GenBank/DDBJ databases">
        <authorList>
            <person name="Varghese N."/>
            <person name="Submissions S."/>
        </authorList>
    </citation>
    <scope>NUCLEOTIDE SEQUENCE [LARGE SCALE GENOMIC DNA]</scope>
    <source>
        <strain evidence="3">DSM 24579</strain>
    </source>
</reference>
<feature type="signal peptide" evidence="1">
    <location>
        <begin position="1"/>
        <end position="19"/>
    </location>
</feature>
<keyword evidence="1" id="KW-0732">Signal</keyword>
<protein>
    <recommendedName>
        <fullName evidence="4">Lipocalin-like domain-containing protein</fullName>
    </recommendedName>
</protein>
<dbReference type="RefSeq" id="WP_072876503.1">
    <property type="nucleotide sequence ID" value="NZ_FQVT01000001.1"/>
</dbReference>
<gene>
    <name evidence="2" type="ORF">SAMN05444483_101594</name>
</gene>
<dbReference type="Proteomes" id="UP000183945">
    <property type="component" value="Unassembled WGS sequence"/>
</dbReference>
<evidence type="ECO:0008006" key="4">
    <source>
        <dbReference type="Google" id="ProtNLM"/>
    </source>
</evidence>
<organism evidence="2 3">
    <name type="scientific">Salegentibacter echinorum</name>
    <dbReference type="NCBI Taxonomy" id="1073325"/>
    <lineage>
        <taxon>Bacteria</taxon>
        <taxon>Pseudomonadati</taxon>
        <taxon>Bacteroidota</taxon>
        <taxon>Flavobacteriia</taxon>
        <taxon>Flavobacteriales</taxon>
        <taxon>Flavobacteriaceae</taxon>
        <taxon>Salegentibacter</taxon>
    </lineage>
</organism>
<accession>A0A1M5CN22</accession>
<dbReference type="AlphaFoldDB" id="A0A1M5CN22"/>
<dbReference type="STRING" id="1073325.SAMN05444483_101594"/>